<dbReference type="SUPFAM" id="SSF48371">
    <property type="entry name" value="ARM repeat"/>
    <property type="match status" value="1"/>
</dbReference>
<organism evidence="1 2">
    <name type="scientific">Blattamonas nauphoetae</name>
    <dbReference type="NCBI Taxonomy" id="2049346"/>
    <lineage>
        <taxon>Eukaryota</taxon>
        <taxon>Metamonada</taxon>
        <taxon>Preaxostyla</taxon>
        <taxon>Oxymonadida</taxon>
        <taxon>Blattamonas</taxon>
    </lineage>
</organism>
<dbReference type="EMBL" id="JARBJD010000323">
    <property type="protein sequence ID" value="KAK2943879.1"/>
    <property type="molecule type" value="Genomic_DNA"/>
</dbReference>
<accession>A0ABQ9WWK6</accession>
<protein>
    <submittedName>
        <fullName evidence="1">Uncharacterized protein</fullName>
    </submittedName>
</protein>
<keyword evidence="2" id="KW-1185">Reference proteome</keyword>
<proteinExistence type="predicted"/>
<evidence type="ECO:0000313" key="1">
    <source>
        <dbReference type="EMBL" id="KAK2943879.1"/>
    </source>
</evidence>
<comment type="caution">
    <text evidence="1">The sequence shown here is derived from an EMBL/GenBank/DDBJ whole genome shotgun (WGS) entry which is preliminary data.</text>
</comment>
<gene>
    <name evidence="1" type="ORF">BLNAU_21182</name>
</gene>
<dbReference type="Proteomes" id="UP001281761">
    <property type="component" value="Unassembled WGS sequence"/>
</dbReference>
<evidence type="ECO:0000313" key="2">
    <source>
        <dbReference type="Proteomes" id="UP001281761"/>
    </source>
</evidence>
<name>A0ABQ9WWK6_9EUKA</name>
<sequence length="883" mass="100444">MDASALLSSSPPFILTSELVCCLTDEETINVVDRIVALLESGSFLDDDTILRICTFNQSQLQHVYLLDLFREAGRSTEQYIHAFECLLSHHMTFFDLAPVQSFLSTQWNKQPTLDEWDDVDLKTVGIAKRMIDENHFSVASDSKELNNIILHFVFEIMPHAHHCAARLCQSQLDRLLAPSVDILERYIIQPRDFKGVKESQEEIFIKISQWCDQRVISQCLSRNGFFSRFVTALFNQNVNSFEYILKFVVSNRFSIGLEMTSQKATRGTIPNFLEEGWQDAIEQFSIHELGWKPMRINAGQFSNIQIVGVSDTGRIPLRRPDLSSSSNHRLALLRAGIIPQIFITLHPQSLYIHDAVYIHTYLIQIIANAIWLSTPTGLSTHAIEDKIERHAVHETVLQHVIAPSEKYIGHVCRNRHSITDAGMERGWLTVLEKDGSISSFLQAMVNIQQEWNNAKGEERQMWKIVQRLLRKEGIEDVTLNDPLVVWLLIALIVVVIVHSKQLLTKPRMHATTESLDLRACFSIRLTFRYTTETATSSSAVRSAMSLTRVPFSLDCSPFLHWDEDQEESEHEKTVVFRSLVATLKIQPALDASLEAKVVKFLESVNPEDQETADDFLDNCEDTLDASLTEFVQSIEVLISSTSQGISSAAMKILGNLIDWCSQETHLQLVKADLIPQLIGVLNPLSLSPTEAVDIHEFLLTNIQYSFHLATPDDLEQLEIEDHDGQQAVHKTILQQVLAPSEQYISHLCVNRSSIVDGDLSTCFMVLLTQLLGICPYYQPTMDIVLHMPVVLTIASSLTFFEVDESIHYFPLGMDTFQQEWNETRGEERQMGKIVNRMLRMEGIEDVVEDKLLNDKDTTFGEWLVESSIEWNNKLGMNLPKQE</sequence>
<dbReference type="InterPro" id="IPR016024">
    <property type="entry name" value="ARM-type_fold"/>
</dbReference>
<reference evidence="1 2" key="1">
    <citation type="journal article" date="2022" name="bioRxiv">
        <title>Genomics of Preaxostyla Flagellates Illuminates Evolutionary Transitions and the Path Towards Mitochondrial Loss.</title>
        <authorList>
            <person name="Novak L.V.F."/>
            <person name="Treitli S.C."/>
            <person name="Pyrih J."/>
            <person name="Halakuc P."/>
            <person name="Pipaliya S.V."/>
            <person name="Vacek V."/>
            <person name="Brzon O."/>
            <person name="Soukal P."/>
            <person name="Eme L."/>
            <person name="Dacks J.B."/>
            <person name="Karnkowska A."/>
            <person name="Elias M."/>
            <person name="Hampl V."/>
        </authorList>
    </citation>
    <scope>NUCLEOTIDE SEQUENCE [LARGE SCALE GENOMIC DNA]</scope>
    <source>
        <strain evidence="1">NAU3</strain>
        <tissue evidence="1">Gut</tissue>
    </source>
</reference>